<feature type="region of interest" description="Disordered" evidence="1">
    <location>
        <begin position="49"/>
        <end position="72"/>
    </location>
</feature>
<feature type="region of interest" description="Disordered" evidence="1">
    <location>
        <begin position="478"/>
        <end position="507"/>
    </location>
</feature>
<dbReference type="GO" id="GO:0005829">
    <property type="term" value="C:cytosol"/>
    <property type="evidence" value="ECO:0007669"/>
    <property type="project" value="TreeGrafter"/>
</dbReference>
<evidence type="ECO:0000313" key="4">
    <source>
        <dbReference type="WBParaSite" id="mrna-Wban_10814"/>
    </source>
</evidence>
<dbReference type="Proteomes" id="UP000093561">
    <property type="component" value="Unassembled WGS sequence"/>
</dbReference>
<evidence type="ECO:0000256" key="2">
    <source>
        <dbReference type="SAM" id="Phobius"/>
    </source>
</evidence>
<reference evidence="4" key="3">
    <citation type="submission" date="2024-02" db="UniProtKB">
        <authorList>
            <consortium name="WormBaseParasite"/>
        </authorList>
    </citation>
    <scope>IDENTIFICATION</scope>
    <source>
        <strain evidence="4">pt0022</strain>
    </source>
</reference>
<feature type="region of interest" description="Disordered" evidence="1">
    <location>
        <begin position="512"/>
        <end position="531"/>
    </location>
</feature>
<accession>A0AAF5Q5G0</accession>
<dbReference type="AlphaFoldDB" id="A0AAF5Q5G0"/>
<organism evidence="3 4">
    <name type="scientific">Wuchereria bancrofti</name>
    <dbReference type="NCBI Taxonomy" id="6293"/>
    <lineage>
        <taxon>Eukaryota</taxon>
        <taxon>Metazoa</taxon>
        <taxon>Ecdysozoa</taxon>
        <taxon>Nematoda</taxon>
        <taxon>Chromadorea</taxon>
        <taxon>Rhabditida</taxon>
        <taxon>Spirurina</taxon>
        <taxon>Spiruromorpha</taxon>
        <taxon>Filarioidea</taxon>
        <taxon>Onchocercidae</taxon>
        <taxon>Wuchereria</taxon>
    </lineage>
</organism>
<reference evidence="3" key="1">
    <citation type="submission" date="2015-03" db="EMBL/GenBank/DDBJ databases">
        <title>Wuchereria bancrofti Genome Sequencing Papua New Guinea Strain.</title>
        <authorList>
            <person name="Small S.T."/>
            <person name="Serre D."/>
            <person name="Zimmerman P.A."/>
        </authorList>
    </citation>
    <scope>NUCLEOTIDE SEQUENCE [LARGE SCALE GENOMIC DNA]</scope>
    <source>
        <strain evidence="3">pt0022</strain>
    </source>
</reference>
<feature type="compositionally biased region" description="Basic and acidic residues" evidence="1">
    <location>
        <begin position="497"/>
        <end position="507"/>
    </location>
</feature>
<feature type="region of interest" description="Disordered" evidence="1">
    <location>
        <begin position="407"/>
        <end position="458"/>
    </location>
</feature>
<protein>
    <recommendedName>
        <fullName evidence="5">DUF5641 domain-containing protein</fullName>
    </recommendedName>
</protein>
<evidence type="ECO:0000256" key="1">
    <source>
        <dbReference type="SAM" id="MobiDB-lite"/>
    </source>
</evidence>
<proteinExistence type="predicted"/>
<feature type="compositionally biased region" description="Polar residues" evidence="1">
    <location>
        <begin position="49"/>
        <end position="61"/>
    </location>
</feature>
<keyword evidence="2" id="KW-0812">Transmembrane</keyword>
<keyword evidence="2" id="KW-1133">Transmembrane helix</keyword>
<name>A0AAF5Q5G0_WUCBA</name>
<evidence type="ECO:0008006" key="5">
    <source>
        <dbReference type="Google" id="ProtNLM"/>
    </source>
</evidence>
<dbReference type="WBParaSite" id="mrna-Wban_10814">
    <property type="protein sequence ID" value="mrna-Wban_10814"/>
    <property type="gene ID" value="Wban_10814"/>
</dbReference>
<sequence length="531" mass="60653">MWKLAKIKEVNRGRDGKIRNAIIEMPNGRLLHRPLNMLYPLEVEDNKIDQQPTSEASNQNSEPEEPIARRTRRVTQIREGIRTISNSITNCLILMSLIFITTVKTNAKQDCKWISGIPFNMPHKWDCNEITQQNVTLTQVTLYTRITFGYLQSNVVILLEQYLFPSNSNAFCYLYSNLKRFTHANLPLKECPDGSQASEIRFTQCSMRNSFGLRFLYLFFNVLFLYLQRETLIGQLETNRRDIELSFDELDMYEETQDANYDRFMENMTTRRRLAAEKVALVSISDRAKSGLPFGGGHPIPFAGPYCQPFVHSSSNIATHLPNVASPSFIRRHSANSTDYSVTSITTSSLQADNSDEQYGDYVRRCRGELEVEKINIAQKQRMTLNSSRLQLLDKSKNEPQTPMVEVFGNKMDPESLNDDLDAWLNNTEDNEDNTPDDSGPNPLIASIPADSESEDEIGHHPFICTKSDYLVMRKDNTNESEKASSKKSNKVTHNKGKFDRGSDRRTAEMLSIGDFLDRESTVDPNSYDPL</sequence>
<keyword evidence="2" id="KW-0472">Membrane</keyword>
<feature type="compositionally biased region" description="Basic residues" evidence="1">
    <location>
        <begin position="486"/>
        <end position="496"/>
    </location>
</feature>
<dbReference type="InterPro" id="IPR040385">
    <property type="entry name" value="RABL6"/>
</dbReference>
<reference evidence="3" key="2">
    <citation type="journal article" date="2016" name="Mol. Ecol.">
        <title>Population genomics of the filarial nematode parasite Wuchereria bancrofti from mosquitoes.</title>
        <authorList>
            <person name="Small S.T."/>
            <person name="Reimer L.J."/>
            <person name="Tisch D.J."/>
            <person name="King C.L."/>
            <person name="Christensen B.M."/>
            <person name="Siba P.M."/>
            <person name="Kazura J.W."/>
            <person name="Serre D."/>
            <person name="Zimmerman P.A."/>
        </authorList>
    </citation>
    <scope>NUCLEOTIDE SEQUENCE</scope>
    <source>
        <strain evidence="3">pt0022</strain>
    </source>
</reference>
<dbReference type="PANTHER" id="PTHR14932">
    <property type="entry name" value="RAS GTPASE-RELATED"/>
    <property type="match status" value="1"/>
</dbReference>
<feature type="transmembrane region" description="Helical" evidence="2">
    <location>
        <begin position="211"/>
        <end position="227"/>
    </location>
</feature>
<dbReference type="GO" id="GO:0005634">
    <property type="term" value="C:nucleus"/>
    <property type="evidence" value="ECO:0007669"/>
    <property type="project" value="TreeGrafter"/>
</dbReference>
<evidence type="ECO:0000313" key="3">
    <source>
        <dbReference type="Proteomes" id="UP000093561"/>
    </source>
</evidence>
<dbReference type="PANTHER" id="PTHR14932:SF1">
    <property type="entry name" value="RAB-LIKE PROTEIN 6"/>
    <property type="match status" value="1"/>
</dbReference>
<dbReference type="GO" id="GO:0005525">
    <property type="term" value="F:GTP binding"/>
    <property type="evidence" value="ECO:0007669"/>
    <property type="project" value="InterPro"/>
</dbReference>